<dbReference type="Gene3D" id="3.40.1580.10">
    <property type="entry name" value="SMI1/KNR4-like"/>
    <property type="match status" value="1"/>
</dbReference>
<name>A0A1G6PZA5_9BACI</name>
<dbReference type="OrthoDB" id="8657476at2"/>
<dbReference type="Pfam" id="PF09346">
    <property type="entry name" value="SMI1_KNR4"/>
    <property type="match status" value="1"/>
</dbReference>
<proteinExistence type="predicted"/>
<evidence type="ECO:0000313" key="2">
    <source>
        <dbReference type="EMBL" id="SDC84856.1"/>
    </source>
</evidence>
<protein>
    <submittedName>
        <fullName evidence="2">SMI1 / KNR4 family (SUKH-1)</fullName>
    </submittedName>
</protein>
<reference evidence="3" key="1">
    <citation type="submission" date="2016-10" db="EMBL/GenBank/DDBJ databases">
        <authorList>
            <person name="Varghese N."/>
            <person name="Submissions S."/>
        </authorList>
    </citation>
    <scope>NUCLEOTIDE SEQUENCE [LARGE SCALE GENOMIC DNA]</scope>
    <source>
        <strain evidence="3">DSM 21620</strain>
    </source>
</reference>
<dbReference type="Proteomes" id="UP000198666">
    <property type="component" value="Unassembled WGS sequence"/>
</dbReference>
<dbReference type="SMART" id="SM00860">
    <property type="entry name" value="SMI1_KNR4"/>
    <property type="match status" value="1"/>
</dbReference>
<evidence type="ECO:0000259" key="1">
    <source>
        <dbReference type="SMART" id="SM00860"/>
    </source>
</evidence>
<evidence type="ECO:0000313" key="3">
    <source>
        <dbReference type="Proteomes" id="UP000198666"/>
    </source>
</evidence>
<dbReference type="STRING" id="361279.SAMN05421663_104301"/>
<keyword evidence="3" id="KW-1185">Reference proteome</keyword>
<dbReference type="EMBL" id="FMZB01000004">
    <property type="protein sequence ID" value="SDC84856.1"/>
    <property type="molecule type" value="Genomic_DNA"/>
</dbReference>
<feature type="domain" description="Knr4/Smi1-like" evidence="1">
    <location>
        <begin position="13"/>
        <end position="159"/>
    </location>
</feature>
<dbReference type="SUPFAM" id="SSF160631">
    <property type="entry name" value="SMI1/KNR4-like"/>
    <property type="match status" value="1"/>
</dbReference>
<dbReference type="RefSeq" id="WP_093727078.1">
    <property type="nucleotide sequence ID" value="NZ_FMZB01000004.1"/>
</dbReference>
<dbReference type="InterPro" id="IPR037883">
    <property type="entry name" value="Knr4/Smi1-like_sf"/>
</dbReference>
<gene>
    <name evidence="2" type="ORF">SAMN05421663_104301</name>
</gene>
<dbReference type="AlphaFoldDB" id="A0A1G6PZA5"/>
<sequence length="162" mass="18735">MRKDLEWEYADSEIPESIIKQIGLQLGFNLPQDYIECVKINGGASVFPEEFSVGKVERCFGSLFSFDKESSEYIVKKYDIYSIFLPRAVLPIANDPAGNLICLDYNDNESPIVVYWEHENAWELETLIKEEGYTKEGAEERVRENVTYVAKTFTEFLDKLHD</sequence>
<accession>A0A1G6PZA5</accession>
<organism evidence="2 3">
    <name type="scientific">Terribacillus halophilus</name>
    <dbReference type="NCBI Taxonomy" id="361279"/>
    <lineage>
        <taxon>Bacteria</taxon>
        <taxon>Bacillati</taxon>
        <taxon>Bacillota</taxon>
        <taxon>Bacilli</taxon>
        <taxon>Bacillales</taxon>
        <taxon>Bacillaceae</taxon>
        <taxon>Terribacillus</taxon>
    </lineage>
</organism>
<dbReference type="InterPro" id="IPR018958">
    <property type="entry name" value="Knr4/Smi1-like_dom"/>
</dbReference>